<feature type="domain" description="HTH tetR-type" evidence="5">
    <location>
        <begin position="206"/>
        <end position="266"/>
    </location>
</feature>
<evidence type="ECO:0000256" key="3">
    <source>
        <dbReference type="ARBA" id="ARBA00023163"/>
    </source>
</evidence>
<evidence type="ECO:0000259" key="5">
    <source>
        <dbReference type="PROSITE" id="PS50977"/>
    </source>
</evidence>
<reference evidence="6 7" key="1">
    <citation type="submission" date="2020-11" db="EMBL/GenBank/DDBJ databases">
        <title>Pseudonocardia abyssalis sp. nov. and Pseudonocardia oceani sp. nov., description and phylogenomic analysis of two novel actinomycetes isolated from the deep Southern Ocean.</title>
        <authorList>
            <person name="Parra J."/>
        </authorList>
    </citation>
    <scope>NUCLEOTIDE SEQUENCE [LARGE SCALE GENOMIC DNA]</scope>
    <source>
        <strain evidence="7">KRD185</strain>
    </source>
</reference>
<dbReference type="PANTHER" id="PTHR30055">
    <property type="entry name" value="HTH-TYPE TRANSCRIPTIONAL REGULATOR RUTR"/>
    <property type="match status" value="1"/>
</dbReference>
<dbReference type="EMBL" id="JADQDF010000001">
    <property type="protein sequence ID" value="MBW0130637.1"/>
    <property type="molecule type" value="Genomic_DNA"/>
</dbReference>
<keyword evidence="3" id="KW-0804">Transcription</keyword>
<keyword evidence="1" id="KW-0805">Transcription regulation</keyword>
<dbReference type="InterPro" id="IPR023772">
    <property type="entry name" value="DNA-bd_HTH_TetR-type_CS"/>
</dbReference>
<keyword evidence="2 4" id="KW-0238">DNA-binding</keyword>
<accession>A0ABS6UEH8</accession>
<evidence type="ECO:0000256" key="1">
    <source>
        <dbReference type="ARBA" id="ARBA00023015"/>
    </source>
</evidence>
<dbReference type="RefSeq" id="WP_218596023.1">
    <property type="nucleotide sequence ID" value="NZ_JADQDF010000001.1"/>
</dbReference>
<dbReference type="Proteomes" id="UP000694300">
    <property type="component" value="Unassembled WGS sequence"/>
</dbReference>
<proteinExistence type="predicted"/>
<dbReference type="Pfam" id="PF00440">
    <property type="entry name" value="TetR_N"/>
    <property type="match status" value="2"/>
</dbReference>
<feature type="domain" description="HTH tetR-type" evidence="5">
    <location>
        <begin position="13"/>
        <end position="73"/>
    </location>
</feature>
<dbReference type="InterPro" id="IPR001647">
    <property type="entry name" value="HTH_TetR"/>
</dbReference>
<comment type="caution">
    <text evidence="6">The sequence shown here is derived from an EMBL/GenBank/DDBJ whole genome shotgun (WGS) entry which is preliminary data.</text>
</comment>
<evidence type="ECO:0000256" key="2">
    <source>
        <dbReference type="ARBA" id="ARBA00023125"/>
    </source>
</evidence>
<sequence>MSQPTPARGTRPRNRRALIVAAAVELFHRVGYAGVSMSDIAAAVNVAPSALYRHFPGKTDLFVAAARAALAPTAECLAASDEWSPDELARELAAVTLAHREAGVLWQREARLLPVDLRREVRADLRGVARLLTARIARDRPDVTAEQADLLSWSALAALSSVSFHQLQPARFEAVLADVVARVVGAPVTDASGAGEVPRGAGLVPRTRRERVLREASALFSERGFAAVTVDDIGRAAGIAGPSVYHHFPGKQDLLLAALDRGNEWLWMELDSALATADDEAGALRGLLDSWVRLATRRPDLVDTVLGDLRQLPEAGRQRALQAQHDYATEWTELLRAVRPDLDAAAARVRVLAVLMIVNDGAQTPHLARRPGFPAAVRAVAAHLLGVGPAGS</sequence>
<evidence type="ECO:0000313" key="7">
    <source>
        <dbReference type="Proteomes" id="UP000694300"/>
    </source>
</evidence>
<evidence type="ECO:0000313" key="6">
    <source>
        <dbReference type="EMBL" id="MBW0130637.1"/>
    </source>
</evidence>
<feature type="DNA-binding region" description="H-T-H motif" evidence="4">
    <location>
        <begin position="229"/>
        <end position="248"/>
    </location>
</feature>
<feature type="DNA-binding region" description="H-T-H motif" evidence="4">
    <location>
        <begin position="36"/>
        <end position="55"/>
    </location>
</feature>
<keyword evidence="7" id="KW-1185">Reference proteome</keyword>
<gene>
    <name evidence="6" type="ORF">I4I82_23625</name>
</gene>
<dbReference type="PANTHER" id="PTHR30055:SF234">
    <property type="entry name" value="HTH-TYPE TRANSCRIPTIONAL REGULATOR BETI"/>
    <property type="match status" value="1"/>
</dbReference>
<dbReference type="PROSITE" id="PS01081">
    <property type="entry name" value="HTH_TETR_1"/>
    <property type="match status" value="1"/>
</dbReference>
<protein>
    <submittedName>
        <fullName evidence="6">TetR/AcrR family transcriptional regulator</fullName>
    </submittedName>
</protein>
<dbReference type="InterPro" id="IPR050109">
    <property type="entry name" value="HTH-type_TetR-like_transc_reg"/>
</dbReference>
<evidence type="ECO:0000256" key="4">
    <source>
        <dbReference type="PROSITE-ProRule" id="PRU00335"/>
    </source>
</evidence>
<organism evidence="6 7">
    <name type="scientific">Pseudonocardia oceani</name>
    <dbReference type="NCBI Taxonomy" id="2792013"/>
    <lineage>
        <taxon>Bacteria</taxon>
        <taxon>Bacillati</taxon>
        <taxon>Actinomycetota</taxon>
        <taxon>Actinomycetes</taxon>
        <taxon>Pseudonocardiales</taxon>
        <taxon>Pseudonocardiaceae</taxon>
        <taxon>Pseudonocardia</taxon>
    </lineage>
</organism>
<dbReference type="PROSITE" id="PS50977">
    <property type="entry name" value="HTH_TETR_2"/>
    <property type="match status" value="2"/>
</dbReference>
<name>A0ABS6UEH8_9PSEU</name>